<evidence type="ECO:0000313" key="2">
    <source>
        <dbReference type="Proteomes" id="UP000829398"/>
    </source>
</evidence>
<protein>
    <submittedName>
        <fullName evidence="1">Reverse transcriptase Ty1/copia-type domain-containing protein</fullName>
    </submittedName>
</protein>
<gene>
    <name evidence="1" type="ORF">KPL71_001882</name>
</gene>
<keyword evidence="1" id="KW-0808">Transferase</keyword>
<name>A0ACB8P1A1_CITSI</name>
<sequence>MNLKVFLMDPESVQINFSQELKEIQMLSSMLFVEILSLVVNSKTSHELWSSLEQQFGSETAAKKVHLKMMLNNPKKGSMTMTEYFSKLKSVTDELAIARSPVSSLDFITHLISRLGNFPSQNQTSRVAFMATSEGVADQGWYLDSGATHHFTNNVENLAKALAYPRWHSAMKEEFEALQRNQTWSLVPPETARKIIGNKWVYRVKYNVDGSISRIILSLAVMHYWPIKQLDVNNAFLNGILAEDVYMHQPQGLKFEAHWKCYSAVTFSFALKDLGDFHYFLGIEVTLSVQGIHLSQTKYIGDIFKRENILESKGCITPMSTSEKLHKDKGAAFENPSLYRSIVGSLQYVLLTRPDLAFTVNKLSHFLSAPTILHWQAYKRVLRYLQSTADYGLQFFNYGSLTLIAYSDADWGSVPDDRRSVGGYYVFLGSNLISWSSKKQPIVSKSSSESEYLALALATLKVLWITYLFQELKISFDQIPLLHFDNKSVEALASNPKYHAHTKHIELDIHFLREHIAQQLLSITYVPSSEQLADVLTKPLCFDQFAYLHSKLNVHSRP</sequence>
<dbReference type="Proteomes" id="UP000829398">
    <property type="component" value="Chromosome 1"/>
</dbReference>
<dbReference type="EMBL" id="CM039170">
    <property type="protein sequence ID" value="KAH9803698.1"/>
    <property type="molecule type" value="Genomic_DNA"/>
</dbReference>
<proteinExistence type="predicted"/>
<keyword evidence="2" id="KW-1185">Reference proteome</keyword>
<accession>A0ACB8P1A1</accession>
<keyword evidence="1" id="KW-0548">Nucleotidyltransferase</keyword>
<evidence type="ECO:0000313" key="1">
    <source>
        <dbReference type="EMBL" id="KAH9803698.1"/>
    </source>
</evidence>
<reference evidence="2" key="1">
    <citation type="journal article" date="2023" name="Hortic. Res.">
        <title>A chromosome-level phased genome enabling allele-level studies in sweet orange: a case study on citrus Huanglongbing tolerance.</title>
        <authorList>
            <person name="Wu B."/>
            <person name="Yu Q."/>
            <person name="Deng Z."/>
            <person name="Duan Y."/>
            <person name="Luo F."/>
            <person name="Gmitter F. Jr."/>
        </authorList>
    </citation>
    <scope>NUCLEOTIDE SEQUENCE [LARGE SCALE GENOMIC DNA]</scope>
    <source>
        <strain evidence="2">cv. Valencia</strain>
    </source>
</reference>
<organism evidence="1 2">
    <name type="scientific">Citrus sinensis</name>
    <name type="common">Sweet orange</name>
    <name type="synonym">Citrus aurantium var. sinensis</name>
    <dbReference type="NCBI Taxonomy" id="2711"/>
    <lineage>
        <taxon>Eukaryota</taxon>
        <taxon>Viridiplantae</taxon>
        <taxon>Streptophyta</taxon>
        <taxon>Embryophyta</taxon>
        <taxon>Tracheophyta</taxon>
        <taxon>Spermatophyta</taxon>
        <taxon>Magnoliopsida</taxon>
        <taxon>eudicotyledons</taxon>
        <taxon>Gunneridae</taxon>
        <taxon>Pentapetalae</taxon>
        <taxon>rosids</taxon>
        <taxon>malvids</taxon>
        <taxon>Sapindales</taxon>
        <taxon>Rutaceae</taxon>
        <taxon>Aurantioideae</taxon>
        <taxon>Citrus</taxon>
    </lineage>
</organism>
<keyword evidence="1" id="KW-0695">RNA-directed DNA polymerase</keyword>
<comment type="caution">
    <text evidence="1">The sequence shown here is derived from an EMBL/GenBank/DDBJ whole genome shotgun (WGS) entry which is preliminary data.</text>
</comment>